<evidence type="ECO:0000313" key="4">
    <source>
        <dbReference type="Proteomes" id="UP000294887"/>
    </source>
</evidence>
<name>A0A4V2P9B5_9GAMM</name>
<protein>
    <submittedName>
        <fullName evidence="3">1-acyl-sn-glycerol-3-phosphate acyltransferase</fullName>
    </submittedName>
</protein>
<feature type="transmembrane region" description="Helical" evidence="1">
    <location>
        <begin position="387"/>
        <end position="407"/>
    </location>
</feature>
<sequence>MQAPDKKPQKQSRVRRGFLSAWKRFGRFVINTFYSRFEVSGEETIPNDAGVILCANHVNALIDGVVLQASTKRNIRPLARSGLFKNPILRPILQTIGAVPIYRRNTETSDTSKNEDSFSQVYKLLAEKETIVIFPEGQSHANPYVQEIKTGAARMTLGAIKANGVAPVVIPVGMTFTRKKRARTEVLVRYGKAIDLSVDEAMSEQDAVRLITLRVKQGIESVTLNTKSWKDMALVHRLERFFALRGGKRRKTSLTQRFTALQRLIEAQDLLQQHEPDKVRSLMSKMRMFERLCNACGIDHYHLAVNYKPLFLILYTLRTLGIVLIGFPIALWGILNSIIPFKLTEYLTRKLSKDVDQYDTARVLIGMSAFSLFWGIQSYLIYDNFSLHWAIIYLTSLFISAVVAISLQGEYRCTLVNLKVFFLFMRKQDLKAYLETKRDELEVELAQMVRIAKRLSKTEK</sequence>
<dbReference type="AlphaFoldDB" id="A0A4V2P9B5"/>
<dbReference type="SUPFAM" id="SSF69593">
    <property type="entry name" value="Glycerol-3-phosphate (1)-acyltransferase"/>
    <property type="match status" value="1"/>
</dbReference>
<dbReference type="InterPro" id="IPR052744">
    <property type="entry name" value="GPAT/DAPAT"/>
</dbReference>
<dbReference type="InterPro" id="IPR002123">
    <property type="entry name" value="Plipid/glycerol_acylTrfase"/>
</dbReference>
<keyword evidence="1" id="KW-0812">Transmembrane</keyword>
<feature type="domain" description="Phospholipid/glycerol acyltransferase" evidence="2">
    <location>
        <begin position="51"/>
        <end position="177"/>
    </location>
</feature>
<keyword evidence="1" id="KW-1133">Transmembrane helix</keyword>
<proteinExistence type="predicted"/>
<feature type="transmembrane region" description="Helical" evidence="1">
    <location>
        <begin position="360"/>
        <end position="381"/>
    </location>
</feature>
<dbReference type="GO" id="GO:0016287">
    <property type="term" value="F:glycerone-phosphate O-acyltransferase activity"/>
    <property type="evidence" value="ECO:0007669"/>
    <property type="project" value="TreeGrafter"/>
</dbReference>
<evidence type="ECO:0000259" key="2">
    <source>
        <dbReference type="SMART" id="SM00563"/>
    </source>
</evidence>
<comment type="caution">
    <text evidence="3">The sequence shown here is derived from an EMBL/GenBank/DDBJ whole genome shotgun (WGS) entry which is preliminary data.</text>
</comment>
<gene>
    <name evidence="3" type="ORF">EV695_0765</name>
</gene>
<dbReference type="GO" id="GO:0008654">
    <property type="term" value="P:phospholipid biosynthetic process"/>
    <property type="evidence" value="ECO:0007669"/>
    <property type="project" value="TreeGrafter"/>
</dbReference>
<feature type="transmembrane region" description="Helical" evidence="1">
    <location>
        <begin position="312"/>
        <end position="339"/>
    </location>
</feature>
<dbReference type="Proteomes" id="UP000294887">
    <property type="component" value="Unassembled WGS sequence"/>
</dbReference>
<dbReference type="GO" id="GO:0004366">
    <property type="term" value="F:glycerol-3-phosphate O-acyltransferase activity"/>
    <property type="evidence" value="ECO:0007669"/>
    <property type="project" value="TreeGrafter"/>
</dbReference>
<keyword evidence="3" id="KW-0012">Acyltransferase</keyword>
<evidence type="ECO:0000256" key="1">
    <source>
        <dbReference type="SAM" id="Phobius"/>
    </source>
</evidence>
<dbReference type="PANTHER" id="PTHR31605:SF0">
    <property type="entry name" value="GLYCEROL-3-PHOSPHATE O-ACYLTRANSFERASE 1"/>
    <property type="match status" value="1"/>
</dbReference>
<dbReference type="EMBL" id="SMFQ01000002">
    <property type="protein sequence ID" value="TCJ88905.1"/>
    <property type="molecule type" value="Genomic_DNA"/>
</dbReference>
<keyword evidence="1" id="KW-0472">Membrane</keyword>
<keyword evidence="4" id="KW-1185">Reference proteome</keyword>
<reference evidence="3 4" key="1">
    <citation type="submission" date="2019-03" db="EMBL/GenBank/DDBJ databases">
        <title>Genomic Encyclopedia of Type Strains, Phase IV (KMG-IV): sequencing the most valuable type-strain genomes for metagenomic binning, comparative biology and taxonomic classification.</title>
        <authorList>
            <person name="Goeker M."/>
        </authorList>
    </citation>
    <scope>NUCLEOTIDE SEQUENCE [LARGE SCALE GENOMIC DNA]</scope>
    <source>
        <strain evidence="3 4">DSM 24830</strain>
    </source>
</reference>
<dbReference type="PANTHER" id="PTHR31605">
    <property type="entry name" value="GLYCEROL-3-PHOSPHATE O-ACYLTRANSFERASE 1"/>
    <property type="match status" value="1"/>
</dbReference>
<organism evidence="3 4">
    <name type="scientific">Cocleimonas flava</name>
    <dbReference type="NCBI Taxonomy" id="634765"/>
    <lineage>
        <taxon>Bacteria</taxon>
        <taxon>Pseudomonadati</taxon>
        <taxon>Pseudomonadota</taxon>
        <taxon>Gammaproteobacteria</taxon>
        <taxon>Thiotrichales</taxon>
        <taxon>Thiotrichaceae</taxon>
        <taxon>Cocleimonas</taxon>
    </lineage>
</organism>
<accession>A0A4V2P9B5</accession>
<evidence type="ECO:0000313" key="3">
    <source>
        <dbReference type="EMBL" id="TCJ88905.1"/>
    </source>
</evidence>
<dbReference type="RefSeq" id="WP_131904576.1">
    <property type="nucleotide sequence ID" value="NZ_BAAAFU010000008.1"/>
</dbReference>
<dbReference type="Pfam" id="PF01553">
    <property type="entry name" value="Acyltransferase"/>
    <property type="match status" value="1"/>
</dbReference>
<dbReference type="OrthoDB" id="9812274at2"/>
<dbReference type="SMART" id="SM00563">
    <property type="entry name" value="PlsC"/>
    <property type="match status" value="1"/>
</dbReference>
<keyword evidence="3" id="KW-0808">Transferase</keyword>